<evidence type="ECO:0000313" key="3">
    <source>
        <dbReference type="Proteomes" id="UP001060336"/>
    </source>
</evidence>
<keyword evidence="3" id="KW-1185">Reference proteome</keyword>
<evidence type="ECO:0000259" key="1">
    <source>
        <dbReference type="PROSITE" id="PS51332"/>
    </source>
</evidence>
<proteinExistence type="predicted"/>
<evidence type="ECO:0000313" key="2">
    <source>
        <dbReference type="EMBL" id="UUX48795.1"/>
    </source>
</evidence>
<dbReference type="CDD" id="cd02065">
    <property type="entry name" value="B12-binding_like"/>
    <property type="match status" value="1"/>
</dbReference>
<organism evidence="2 3">
    <name type="scientific">Nisaea acidiphila</name>
    <dbReference type="NCBI Taxonomy" id="1862145"/>
    <lineage>
        <taxon>Bacteria</taxon>
        <taxon>Pseudomonadati</taxon>
        <taxon>Pseudomonadota</taxon>
        <taxon>Alphaproteobacteria</taxon>
        <taxon>Rhodospirillales</taxon>
        <taxon>Thalassobaculaceae</taxon>
        <taxon>Nisaea</taxon>
    </lineage>
</organism>
<dbReference type="GO" id="GO:0031419">
    <property type="term" value="F:cobalamin binding"/>
    <property type="evidence" value="ECO:0007669"/>
    <property type="project" value="InterPro"/>
</dbReference>
<dbReference type="KEGG" id="naci:NUH88_15445"/>
<dbReference type="Gene3D" id="3.40.50.280">
    <property type="entry name" value="Cobalamin-binding domain"/>
    <property type="match status" value="1"/>
</dbReference>
<dbReference type="PROSITE" id="PS51332">
    <property type="entry name" value="B12_BINDING"/>
    <property type="match status" value="1"/>
</dbReference>
<name>A0A9J7AMC5_9PROT</name>
<dbReference type="Pfam" id="PF02310">
    <property type="entry name" value="B12-binding"/>
    <property type="match status" value="1"/>
</dbReference>
<dbReference type="RefSeq" id="WP_257767297.1">
    <property type="nucleotide sequence ID" value="NZ_CP102480.1"/>
</dbReference>
<dbReference type="InterPro" id="IPR006158">
    <property type="entry name" value="Cobalamin-bd"/>
</dbReference>
<accession>A0A9J7AMC5</accession>
<dbReference type="EMBL" id="CP102480">
    <property type="protein sequence ID" value="UUX48795.1"/>
    <property type="molecule type" value="Genomic_DNA"/>
</dbReference>
<dbReference type="SUPFAM" id="SSF52242">
    <property type="entry name" value="Cobalamin (vitamin B12)-binding domain"/>
    <property type="match status" value="1"/>
</dbReference>
<dbReference type="InterPro" id="IPR036724">
    <property type="entry name" value="Cobalamin-bd_sf"/>
</dbReference>
<sequence length="590" mass="62207">MLPDRATIFPEPDLPNGAGLLAEGATLARHWTVGPSAFLKETGAASEHAYKLRRMAEGAVMQHAQIGYRDPGKSIRAYREIWEACQRRGITIDRYGLCLDWSMALPKAIREKATRGTGMILESVEDFAALANAAPVAAHFGDFVLGFPAAVENTQAALAAGSTAIGNLGQYFTFRIPGHDDDIAATRETVRALGLIAAQPVPVLVHSNIDDGFGAHLTDLASCLGMMLIEQEIGRLAGVPVAHCYGHHFSDPLARLAFQRAMALAEMVPGSMVYGNTTSYRGTPAENAASLSSYLMVDALGQATRPTGHAINPVPVTENERIPEIDEVIEAQLHAGRLKEHALDWEPLIAGEGADAMAATLLDGARRFERGVMKGLAEAGIDTSDVFEMLLALRRIGARKLEAAYGPGAEDAAAFGGRVPLVPATIVSEIAGTAGEALSEMSGEVRDRLKGSGLKVLVAAGDVHEHGKMVVEELVRRLGLDALDGGVSTDPEILAARAGENRPDAIAISTYNGVALGYYRSLKAALAEQGLDIPVLMGGRLNQIPETSNSSLPVDVGAELAEEGALLCRSAAEMGPALAALLLTRGQAPQ</sequence>
<reference evidence="2" key="1">
    <citation type="submission" date="2022-08" db="EMBL/GenBank/DDBJ databases">
        <title>Nisaea acidiphila sp. nov., isolated from a marine algal debris and emended description of the genus Nisaea Urios et al. 2008.</title>
        <authorList>
            <person name="Kwon K."/>
        </authorList>
    </citation>
    <scope>NUCLEOTIDE SEQUENCE</scope>
    <source>
        <strain evidence="2">MEBiC11861</strain>
    </source>
</reference>
<dbReference type="Proteomes" id="UP001060336">
    <property type="component" value="Chromosome"/>
</dbReference>
<dbReference type="AlphaFoldDB" id="A0A9J7AMC5"/>
<gene>
    <name evidence="2" type="ORF">NUH88_15445</name>
</gene>
<feature type="domain" description="B12-binding" evidence="1">
    <location>
        <begin position="451"/>
        <end position="590"/>
    </location>
</feature>
<dbReference type="GO" id="GO:0046872">
    <property type="term" value="F:metal ion binding"/>
    <property type="evidence" value="ECO:0007669"/>
    <property type="project" value="InterPro"/>
</dbReference>
<protein>
    <submittedName>
        <fullName evidence="2">Cobalamin-dependent protein</fullName>
    </submittedName>
</protein>